<dbReference type="InterPro" id="IPR039426">
    <property type="entry name" value="TonB-dep_rcpt-like"/>
</dbReference>
<keyword evidence="5 12" id="KW-0812">Transmembrane</keyword>
<evidence type="ECO:0000256" key="6">
    <source>
        <dbReference type="ARBA" id="ARBA00022729"/>
    </source>
</evidence>
<dbReference type="Gene3D" id="2.170.130.10">
    <property type="entry name" value="TonB-dependent receptor, plug domain"/>
    <property type="match status" value="1"/>
</dbReference>
<keyword evidence="7" id="KW-0408">Iron</keyword>
<evidence type="ECO:0000256" key="12">
    <source>
        <dbReference type="PROSITE-ProRule" id="PRU01360"/>
    </source>
</evidence>
<dbReference type="InterPro" id="IPR036942">
    <property type="entry name" value="Beta-barrel_TonB_sf"/>
</dbReference>
<dbReference type="Pfam" id="PF00593">
    <property type="entry name" value="TonB_dep_Rec_b-barrel"/>
    <property type="match status" value="1"/>
</dbReference>
<comment type="subcellular location">
    <subcellularLocation>
        <location evidence="1 12">Cell outer membrane</location>
        <topology evidence="1 12">Multi-pass membrane protein</topology>
    </subcellularLocation>
</comment>
<feature type="compositionally biased region" description="Low complexity" evidence="14">
    <location>
        <begin position="53"/>
        <end position="70"/>
    </location>
</feature>
<dbReference type="GO" id="GO:0009279">
    <property type="term" value="C:cell outer membrane"/>
    <property type="evidence" value="ECO:0007669"/>
    <property type="project" value="UniProtKB-SubCell"/>
</dbReference>
<dbReference type="InterPro" id="IPR037066">
    <property type="entry name" value="Plug_dom_sf"/>
</dbReference>
<dbReference type="Proteomes" id="UP000248614">
    <property type="component" value="Unassembled WGS sequence"/>
</dbReference>
<keyword evidence="3 12" id="KW-1134">Transmembrane beta strand</keyword>
<sequence length="859" mass="92652">MDLQLASLSPPSGGPPVRGVLEGIIMRACRLALMASVAWMAPLAPALAQSNDAPSQPATQPAPATEASATDTAQGSDLGLNEIIVTGTRTGTRKFETSYAITTIDSQAIAQKAPLGIADLIASTPGIYVESSGGEVGNNVYSRGLPADNYRYLPLLEDGLPVWEEGAGAFTNADEFFRVDATIDSLQIVRGGSASITASNAPGGVVNVLTKRPTHTLQGMVKAEVGDWDHYRMDANVSGPLTDRLSFAIGGFYREDNGLRNPGFTGNQGGQFRVGLQYDFADSGSLFVSYRKLDDKNIFYTAIPLASPSQGLPGLDAGTGTLVNTDFARLTVPGGSGAFDKRVDLTQGIHTDTDTFTAIFNKPLGDGWEVNDRARYTTGMVDFNGLFSSGITTSRGFLTSALTRLQAARPDTVSAVYRDASNGQTVAASALGNQLALTQSIFNTVVDVENVVNDLSVTKKLDTGVGRHTLTAGYYFSHFNQTQNWNWNDILVEAINRPRYFDVVGLNAAGQQTVALTKNGLLNLHSNLQRFDDEVTINAFYLTDAWQVTDALRIDLGARYHHVSKQGTIAQTTRVNLGDATTIADDNVLVFTGANTPYRFKTGQWAFSAGANYEFDTRVAAFARYSRSFRVTPEFVQWFGGVPVENRIDLVEGGLKYATRPFSAFVTLFYNKFPNIAFQTIVAGPNGQAQTINQTAAAESKGVEVELSLRPVDFFDLAASGNYQKINYTSFAGQDASGPFDFSGNQIVRQPQVQVSIRPTLHLLDDRVSIFGEAAYTGKRYVDVANTIVLPSYTEVRLGANWKVTDALQAQVVATNLFDEVGLTEGNPRAGSIIGVQETAFQGRPIFGRRVRASLTYTF</sequence>
<keyword evidence="10 12" id="KW-0472">Membrane</keyword>
<feature type="domain" description="TonB-dependent receptor-like beta-barrel" evidence="15">
    <location>
        <begin position="346"/>
        <end position="817"/>
    </location>
</feature>
<evidence type="ECO:0000313" key="17">
    <source>
        <dbReference type="EMBL" id="PZO78246.1"/>
    </source>
</evidence>
<proteinExistence type="inferred from homology"/>
<gene>
    <name evidence="17" type="ORF">DI632_07175</name>
</gene>
<evidence type="ECO:0000256" key="14">
    <source>
        <dbReference type="SAM" id="MobiDB-lite"/>
    </source>
</evidence>
<feature type="domain" description="TonB-dependent receptor plug" evidence="16">
    <location>
        <begin position="94"/>
        <end position="205"/>
    </location>
</feature>
<keyword evidence="11 12" id="KW-0998">Cell outer membrane</keyword>
<evidence type="ECO:0000256" key="2">
    <source>
        <dbReference type="ARBA" id="ARBA00022448"/>
    </source>
</evidence>
<dbReference type="PANTHER" id="PTHR32552:SF89">
    <property type="entry name" value="CATECHOLATE SIDEROPHORE RECEPTOR FIU"/>
    <property type="match status" value="1"/>
</dbReference>
<dbReference type="Pfam" id="PF07715">
    <property type="entry name" value="Plug"/>
    <property type="match status" value="1"/>
</dbReference>
<dbReference type="PROSITE" id="PS52016">
    <property type="entry name" value="TONB_DEPENDENT_REC_3"/>
    <property type="match status" value="1"/>
</dbReference>
<evidence type="ECO:0000256" key="4">
    <source>
        <dbReference type="ARBA" id="ARBA00022496"/>
    </source>
</evidence>
<organism evidence="17 18">
    <name type="scientific">Sphingomonas hengshuiensis</name>
    <dbReference type="NCBI Taxonomy" id="1609977"/>
    <lineage>
        <taxon>Bacteria</taxon>
        <taxon>Pseudomonadati</taxon>
        <taxon>Pseudomonadota</taxon>
        <taxon>Alphaproteobacteria</taxon>
        <taxon>Sphingomonadales</taxon>
        <taxon>Sphingomonadaceae</taxon>
        <taxon>Sphingomonas</taxon>
    </lineage>
</organism>
<keyword evidence="2 12" id="KW-0813">Transport</keyword>
<evidence type="ECO:0000256" key="7">
    <source>
        <dbReference type="ARBA" id="ARBA00023004"/>
    </source>
</evidence>
<evidence type="ECO:0000259" key="16">
    <source>
        <dbReference type="Pfam" id="PF07715"/>
    </source>
</evidence>
<accession>A0A2W4Z943</accession>
<dbReference type="PANTHER" id="PTHR32552">
    <property type="entry name" value="FERRICHROME IRON RECEPTOR-RELATED"/>
    <property type="match status" value="1"/>
</dbReference>
<comment type="caution">
    <text evidence="17">The sequence shown here is derived from an EMBL/GenBank/DDBJ whole genome shotgun (WGS) entry which is preliminary data.</text>
</comment>
<dbReference type="InterPro" id="IPR000531">
    <property type="entry name" value="Beta-barrel_TonB"/>
</dbReference>
<keyword evidence="8" id="KW-0406">Ion transport</keyword>
<keyword evidence="6" id="KW-0732">Signal</keyword>
<name>A0A2W4Z943_9SPHN</name>
<evidence type="ECO:0000256" key="13">
    <source>
        <dbReference type="RuleBase" id="RU003357"/>
    </source>
</evidence>
<comment type="similarity">
    <text evidence="12 13">Belongs to the TonB-dependent receptor family.</text>
</comment>
<evidence type="ECO:0000256" key="11">
    <source>
        <dbReference type="ARBA" id="ARBA00023237"/>
    </source>
</evidence>
<dbReference type="GO" id="GO:0015344">
    <property type="term" value="F:siderophore uptake transmembrane transporter activity"/>
    <property type="evidence" value="ECO:0007669"/>
    <property type="project" value="TreeGrafter"/>
</dbReference>
<evidence type="ECO:0000259" key="15">
    <source>
        <dbReference type="Pfam" id="PF00593"/>
    </source>
</evidence>
<evidence type="ECO:0000256" key="1">
    <source>
        <dbReference type="ARBA" id="ARBA00004571"/>
    </source>
</evidence>
<dbReference type="EMBL" id="QFNF01000013">
    <property type="protein sequence ID" value="PZO78246.1"/>
    <property type="molecule type" value="Genomic_DNA"/>
</dbReference>
<reference evidence="17 18" key="1">
    <citation type="submission" date="2017-08" db="EMBL/GenBank/DDBJ databases">
        <title>Infants hospitalized years apart are colonized by the same room-sourced microbial strains.</title>
        <authorList>
            <person name="Brooks B."/>
            <person name="Olm M.R."/>
            <person name="Firek B.A."/>
            <person name="Baker R."/>
            <person name="Thomas B.C."/>
            <person name="Morowitz M.J."/>
            <person name="Banfield J.F."/>
        </authorList>
    </citation>
    <scope>NUCLEOTIDE SEQUENCE [LARGE SCALE GENOMIC DNA]</scope>
    <source>
        <strain evidence="17">S2_018_000_R3_110</strain>
    </source>
</reference>
<evidence type="ECO:0008006" key="19">
    <source>
        <dbReference type="Google" id="ProtNLM"/>
    </source>
</evidence>
<keyword evidence="4" id="KW-0410">Iron transport</keyword>
<evidence type="ECO:0000256" key="3">
    <source>
        <dbReference type="ARBA" id="ARBA00022452"/>
    </source>
</evidence>
<feature type="region of interest" description="Disordered" evidence="14">
    <location>
        <begin position="49"/>
        <end position="73"/>
    </location>
</feature>
<evidence type="ECO:0000256" key="10">
    <source>
        <dbReference type="ARBA" id="ARBA00023136"/>
    </source>
</evidence>
<dbReference type="SUPFAM" id="SSF56935">
    <property type="entry name" value="Porins"/>
    <property type="match status" value="1"/>
</dbReference>
<dbReference type="InterPro" id="IPR012910">
    <property type="entry name" value="Plug_dom"/>
</dbReference>
<evidence type="ECO:0000313" key="18">
    <source>
        <dbReference type="Proteomes" id="UP000248614"/>
    </source>
</evidence>
<evidence type="ECO:0000256" key="5">
    <source>
        <dbReference type="ARBA" id="ARBA00022692"/>
    </source>
</evidence>
<dbReference type="Gene3D" id="2.40.170.20">
    <property type="entry name" value="TonB-dependent receptor, beta-barrel domain"/>
    <property type="match status" value="1"/>
</dbReference>
<keyword evidence="9 13" id="KW-0798">TonB box</keyword>
<evidence type="ECO:0000256" key="8">
    <source>
        <dbReference type="ARBA" id="ARBA00023065"/>
    </source>
</evidence>
<protein>
    <recommendedName>
        <fullName evidence="19">TonB-dependent receptor</fullName>
    </recommendedName>
</protein>
<evidence type="ECO:0000256" key="9">
    <source>
        <dbReference type="ARBA" id="ARBA00023077"/>
    </source>
</evidence>
<dbReference type="AlphaFoldDB" id="A0A2W4Z943"/>